<gene>
    <name evidence="5" type="primary">Ttll11</name>
    <name evidence="5" type="ORF">ROSBEN_R09337</name>
</gene>
<dbReference type="GO" id="GO:0000226">
    <property type="term" value="P:microtubule cytoskeleton organization"/>
    <property type="evidence" value="ECO:0007669"/>
    <property type="project" value="TreeGrafter"/>
</dbReference>
<dbReference type="GO" id="GO:0070740">
    <property type="term" value="F:tubulin-glutamic acid ligase activity"/>
    <property type="evidence" value="ECO:0007669"/>
    <property type="project" value="TreeGrafter"/>
</dbReference>
<dbReference type="AlphaFoldDB" id="A0A7L0D0X1"/>
<dbReference type="Proteomes" id="UP000545435">
    <property type="component" value="Unassembled WGS sequence"/>
</dbReference>
<feature type="non-terminal residue" evidence="5">
    <location>
        <position position="663"/>
    </location>
</feature>
<dbReference type="GO" id="GO:0005524">
    <property type="term" value="F:ATP binding"/>
    <property type="evidence" value="ECO:0007669"/>
    <property type="project" value="UniProtKB-KW"/>
</dbReference>
<organism evidence="5 6">
    <name type="scientific">Rostratula benghalensis</name>
    <name type="common">greater painted-snipe</name>
    <dbReference type="NCBI Taxonomy" id="118793"/>
    <lineage>
        <taxon>Eukaryota</taxon>
        <taxon>Metazoa</taxon>
        <taxon>Chordata</taxon>
        <taxon>Craniata</taxon>
        <taxon>Vertebrata</taxon>
        <taxon>Euteleostomi</taxon>
        <taxon>Archelosauria</taxon>
        <taxon>Archosauria</taxon>
        <taxon>Dinosauria</taxon>
        <taxon>Saurischia</taxon>
        <taxon>Theropoda</taxon>
        <taxon>Coelurosauria</taxon>
        <taxon>Aves</taxon>
        <taxon>Neognathae</taxon>
        <taxon>Neoaves</taxon>
        <taxon>Charadriiformes</taxon>
        <taxon>Rostratulidae</taxon>
        <taxon>Rostratula</taxon>
    </lineage>
</organism>
<keyword evidence="6" id="KW-1185">Reference proteome</keyword>
<dbReference type="Pfam" id="PF03133">
    <property type="entry name" value="TTL"/>
    <property type="match status" value="1"/>
</dbReference>
<name>A0A7L0D0X1_9CHAR</name>
<evidence type="ECO:0000256" key="4">
    <source>
        <dbReference type="SAM" id="MobiDB-lite"/>
    </source>
</evidence>
<dbReference type="PROSITE" id="PS51221">
    <property type="entry name" value="TTL"/>
    <property type="match status" value="1"/>
</dbReference>
<dbReference type="SUPFAM" id="SSF56059">
    <property type="entry name" value="Glutathione synthetase ATP-binding domain-like"/>
    <property type="match status" value="1"/>
</dbReference>
<evidence type="ECO:0000256" key="2">
    <source>
        <dbReference type="ARBA" id="ARBA00022741"/>
    </source>
</evidence>
<evidence type="ECO:0000256" key="1">
    <source>
        <dbReference type="ARBA" id="ARBA00022598"/>
    </source>
</evidence>
<dbReference type="Gene3D" id="3.30.470.20">
    <property type="entry name" value="ATP-grasp fold, B domain"/>
    <property type="match status" value="1"/>
</dbReference>
<accession>A0A7L0D0X1</accession>
<keyword evidence="1" id="KW-0436">Ligase</keyword>
<feature type="region of interest" description="Disordered" evidence="4">
    <location>
        <begin position="1"/>
        <end position="94"/>
    </location>
</feature>
<evidence type="ECO:0000313" key="6">
    <source>
        <dbReference type="Proteomes" id="UP000545435"/>
    </source>
</evidence>
<reference evidence="5 6" key="1">
    <citation type="submission" date="2019-09" db="EMBL/GenBank/DDBJ databases">
        <title>Bird 10,000 Genomes (B10K) Project - Family phase.</title>
        <authorList>
            <person name="Zhang G."/>
        </authorList>
    </citation>
    <scope>NUCLEOTIDE SEQUENCE [LARGE SCALE GENOMIC DNA]</scope>
    <source>
        <strain evidence="5">B10K-DU-006-20</strain>
        <tissue evidence="5">Mixed tissue sample</tissue>
    </source>
</reference>
<evidence type="ECO:0000256" key="3">
    <source>
        <dbReference type="ARBA" id="ARBA00022840"/>
    </source>
</evidence>
<dbReference type="GO" id="GO:0015631">
    <property type="term" value="F:tubulin binding"/>
    <property type="evidence" value="ECO:0007669"/>
    <property type="project" value="TreeGrafter"/>
</dbReference>
<keyword evidence="2" id="KW-0547">Nucleotide-binding</keyword>
<dbReference type="GO" id="GO:0036064">
    <property type="term" value="C:ciliary basal body"/>
    <property type="evidence" value="ECO:0007669"/>
    <property type="project" value="TreeGrafter"/>
</dbReference>
<protein>
    <submittedName>
        <fullName evidence="5">TTL11 polyglutamylase</fullName>
    </submittedName>
</protein>
<dbReference type="InterPro" id="IPR004344">
    <property type="entry name" value="TTL/TTLL_fam"/>
</dbReference>
<proteinExistence type="predicted"/>
<dbReference type="EMBL" id="VXAI01000112">
    <property type="protein sequence ID" value="NXJ65328.1"/>
    <property type="molecule type" value="Genomic_DNA"/>
</dbReference>
<keyword evidence="3" id="KW-0067">ATP-binding</keyword>
<sequence>AGAAAGPRRRCGMEPAGEAEEPPGFPALPVEEPQDGQPLEPPPGEAALPAVTGRERCRRGAGAQGPGVRAARGKGRWAPCRRGGEEGGRAARRPRVTVDSSKAKTSLEALKISLRQLRWREFPFGRRLPCDIYWHGVSFHDNDIFSGQVNKFPGMTEMVRKITLSRAVRTMQDLFPLEYNFYPRSWILPEEFPLFVDEVRMMKDSDPSWKPTFIVKPDGGCQGDGIYLIKDPSDIRLTGSIQSRPAVVQEYICKPLLVDKLKFDIRLYVLLKSLEPLEIYIAKDGLSRFCTEPYQEPTLKNLHQVFMHLTNYSLNIHSGNFIHSDSVNTGSKRTFSSILCRLSSRGADVKKLWSDIISLVIKTIIALTPELKVYYQSDIPAGKPGPTCFQILGFDILLMKNLKPMLLEVNANPSMRIEHEQELSPGVFENVPSPVDEEVKVAVIRDTLRLVDPQKKKRKDISPIIFKNSERQRKESYKANIRYNYFVCCRCQTLESVSEGKEEALETGPGEGEECEGSRGPEAGLPSLCLKQVFPKYAKQFNYLRVVDRVAALFIRFLGVKGTTKLGPTGFRTFIRNCKLSNSNFSMAAVDILYIDITRRWNSMGIDHKESGMCLQAFVEAFFCLAQKKYKSLPLHEQVASLIDFCEYHLAALDEKRLGCGRG</sequence>
<feature type="non-terminal residue" evidence="5">
    <location>
        <position position="1"/>
    </location>
</feature>
<dbReference type="PANTHER" id="PTHR12241">
    <property type="entry name" value="TUBULIN POLYGLUTAMYLASE"/>
    <property type="match status" value="1"/>
</dbReference>
<comment type="caution">
    <text evidence="5">The sequence shown here is derived from an EMBL/GenBank/DDBJ whole genome shotgun (WGS) entry which is preliminary data.</text>
</comment>
<dbReference type="PANTHER" id="PTHR12241:SF154">
    <property type="entry name" value="TUBULIN POLYGLUTAMYLASE TTLL11"/>
    <property type="match status" value="1"/>
</dbReference>
<evidence type="ECO:0000313" key="5">
    <source>
        <dbReference type="EMBL" id="NXJ65328.1"/>
    </source>
</evidence>